<dbReference type="SUPFAM" id="SSF46785">
    <property type="entry name" value="Winged helix' DNA-binding domain"/>
    <property type="match status" value="1"/>
</dbReference>
<dbReference type="OrthoDB" id="3189808at2"/>
<evidence type="ECO:0000313" key="4">
    <source>
        <dbReference type="Proteomes" id="UP000033640"/>
    </source>
</evidence>
<dbReference type="Gene3D" id="1.10.10.10">
    <property type="entry name" value="Winged helix-like DNA-binding domain superfamily/Winged helix DNA-binding domain"/>
    <property type="match status" value="1"/>
</dbReference>
<dbReference type="PANTHER" id="PTHR18964:SF149">
    <property type="entry name" value="BIFUNCTIONAL UDP-N-ACETYLGLUCOSAMINE 2-EPIMERASE_N-ACETYLMANNOSAMINE KINASE"/>
    <property type="match status" value="1"/>
</dbReference>
<evidence type="ECO:0000256" key="1">
    <source>
        <dbReference type="ARBA" id="ARBA00006479"/>
    </source>
</evidence>
<dbReference type="SUPFAM" id="SSF53067">
    <property type="entry name" value="Actin-like ATPase domain"/>
    <property type="match status" value="1"/>
</dbReference>
<accession>A0A0F0L7H3</accession>
<dbReference type="InterPro" id="IPR036390">
    <property type="entry name" value="WH_DNA-bd_sf"/>
</dbReference>
<dbReference type="Gene3D" id="3.30.420.40">
    <property type="match status" value="2"/>
</dbReference>
<proteinExistence type="inferred from homology"/>
<dbReference type="PATRIC" id="fig|82380.11.peg.1759"/>
<dbReference type="InterPro" id="IPR000600">
    <property type="entry name" value="ROK"/>
</dbReference>
<gene>
    <name evidence="3" type="ORF">RS83_01723</name>
</gene>
<dbReference type="Proteomes" id="UP000033640">
    <property type="component" value="Unassembled WGS sequence"/>
</dbReference>
<sequence length="405" mass="42143">MSLTERSRNQANVFAAAITRATMTRGDLIADTGLSKATIARIVDDLEALGLLSPEAPAPVDGRGEAESAPRPASRGRRPTALTVPAAVGQVIGVSLGLQRTGVLAVDLAGRELSWGTVATPSHADVLATVDWLGGLIASARERTPAPLRRVLIAVPARVVDGIRVPNPPAAMTAIGEAEFLSLLTDAVGAEVVLDTDANMALAGLTAEGFIPDDARPLLLNMSTVLTMALVRRDGSTAQGASSSFGNFSALPFPRGDEESTLGSLLSTHGLEDYCARRGLALGHISELWGGDDELGRFDTASPSTARDAVVDVFAEALSAALLMVSVISDPLLVVLAGRLAPLAQRVLPRVTETLAEALDEPPQILVANSRTRAHTTSLGAAHMALTTVQRDICDRLANGTWARG</sequence>
<name>A0A0F0L7H3_9MICO</name>
<dbReference type="AlphaFoldDB" id="A0A0F0L7H3"/>
<dbReference type="EMBL" id="JYIW01000024">
    <property type="protein sequence ID" value="KJL29098.1"/>
    <property type="molecule type" value="Genomic_DNA"/>
</dbReference>
<comment type="caution">
    <text evidence="3">The sequence shown here is derived from an EMBL/GenBank/DDBJ whole genome shotgun (WGS) entry which is preliminary data.</text>
</comment>
<dbReference type="PANTHER" id="PTHR18964">
    <property type="entry name" value="ROK (REPRESSOR, ORF, KINASE) FAMILY"/>
    <property type="match status" value="1"/>
</dbReference>
<evidence type="ECO:0000313" key="3">
    <source>
        <dbReference type="EMBL" id="KJL29098.1"/>
    </source>
</evidence>
<protein>
    <submittedName>
        <fullName evidence="3">MarR family protein</fullName>
    </submittedName>
</protein>
<organism evidence="3 4">
    <name type="scientific">Microbacterium oxydans</name>
    <dbReference type="NCBI Taxonomy" id="82380"/>
    <lineage>
        <taxon>Bacteria</taxon>
        <taxon>Bacillati</taxon>
        <taxon>Actinomycetota</taxon>
        <taxon>Actinomycetes</taxon>
        <taxon>Micrococcales</taxon>
        <taxon>Microbacteriaceae</taxon>
        <taxon>Microbacterium</taxon>
    </lineage>
</organism>
<evidence type="ECO:0000256" key="2">
    <source>
        <dbReference type="SAM" id="MobiDB-lite"/>
    </source>
</evidence>
<dbReference type="InterPro" id="IPR036388">
    <property type="entry name" value="WH-like_DNA-bd_sf"/>
</dbReference>
<dbReference type="InterPro" id="IPR043129">
    <property type="entry name" value="ATPase_NBD"/>
</dbReference>
<feature type="region of interest" description="Disordered" evidence="2">
    <location>
        <begin position="54"/>
        <end position="80"/>
    </location>
</feature>
<comment type="similarity">
    <text evidence="1">Belongs to the ROK (NagC/XylR) family.</text>
</comment>
<dbReference type="RefSeq" id="WP_045279111.1">
    <property type="nucleotide sequence ID" value="NZ_JYIW01000024.1"/>
</dbReference>
<reference evidence="3 4" key="1">
    <citation type="submission" date="2015-02" db="EMBL/GenBank/DDBJ databases">
        <title>Draft genome sequences of ten Microbacterium spp. with emphasis on heavy metal contaminated environments.</title>
        <authorList>
            <person name="Corretto E."/>
        </authorList>
    </citation>
    <scope>NUCLEOTIDE SEQUENCE [LARGE SCALE GENOMIC DNA]</scope>
    <source>
        <strain evidence="3 4">BEL4b</strain>
    </source>
</reference>